<dbReference type="Gene3D" id="2.40.128.20">
    <property type="match status" value="1"/>
</dbReference>
<reference evidence="2" key="1">
    <citation type="submission" date="2016-03" db="EMBL/GenBank/DDBJ databases">
        <authorList>
            <person name="Ploux O."/>
        </authorList>
    </citation>
    <scope>NUCLEOTIDE SEQUENCE</scope>
    <source>
        <tissue evidence="2">Mantle</tissue>
    </source>
</reference>
<comment type="similarity">
    <text evidence="1">Belongs to the calycin superfamily. Fatty-acid binding protein (FABP) family.</text>
</comment>
<name>A0A194AKN7_PINFU</name>
<dbReference type="GO" id="GO:0008289">
    <property type="term" value="F:lipid binding"/>
    <property type="evidence" value="ECO:0007669"/>
    <property type="project" value="UniProtKB-KW"/>
</dbReference>
<dbReference type="PANTHER" id="PTHR11955">
    <property type="entry name" value="FATTY ACID BINDING PROTEIN"/>
    <property type="match status" value="1"/>
</dbReference>
<dbReference type="InterPro" id="IPR000463">
    <property type="entry name" value="Fatty_acid-bd"/>
</dbReference>
<dbReference type="InterPro" id="IPR012674">
    <property type="entry name" value="Calycin"/>
</dbReference>
<protein>
    <submittedName>
        <fullName evidence="2">Putative fatty acid-binding protein, adipocyte-like protein</fullName>
    </submittedName>
</protein>
<dbReference type="Pfam" id="PF14651">
    <property type="entry name" value="Lipocalin_7"/>
    <property type="match status" value="1"/>
</dbReference>
<accession>A0A194AKN7</accession>
<dbReference type="EMBL" id="GELH01000367">
    <property type="protein sequence ID" value="JAS03905.1"/>
    <property type="molecule type" value="Transcribed_RNA"/>
</dbReference>
<evidence type="ECO:0000256" key="1">
    <source>
        <dbReference type="ARBA" id="ARBA00008390"/>
    </source>
</evidence>
<dbReference type="PRINTS" id="PR00178">
    <property type="entry name" value="FATTYACIDBP"/>
</dbReference>
<dbReference type="AlphaFoldDB" id="A0A194AKN7"/>
<sequence>MAALVGKWEYVSAENLEQYMEASGVPENLREMARKSQPNIEVVQSGDSWTIKTVVGEKTKDTTFKLNEEFDSVSLTGQPLKCKVTLDGDVMKESQKAGDVEVVITREVTGGELVSKMTLGSVTATVKFKKA</sequence>
<dbReference type="InterPro" id="IPR031259">
    <property type="entry name" value="ILBP"/>
</dbReference>
<dbReference type="CDD" id="cd00742">
    <property type="entry name" value="FABP"/>
    <property type="match status" value="1"/>
</dbReference>
<evidence type="ECO:0000313" key="2">
    <source>
        <dbReference type="EMBL" id="JAS03904.1"/>
    </source>
</evidence>
<dbReference type="SUPFAM" id="SSF50814">
    <property type="entry name" value="Lipocalins"/>
    <property type="match status" value="1"/>
</dbReference>
<dbReference type="EMBL" id="GELH01000368">
    <property type="protein sequence ID" value="JAS03904.1"/>
    <property type="molecule type" value="Transcribed_RNA"/>
</dbReference>
<proteinExistence type="inferred from homology"/>
<organism evidence="2">
    <name type="scientific">Pinctada fucata</name>
    <name type="common">Akoya pearl oyster</name>
    <name type="synonym">Pinctada imbricata fucata</name>
    <dbReference type="NCBI Taxonomy" id="50426"/>
    <lineage>
        <taxon>Eukaryota</taxon>
        <taxon>Metazoa</taxon>
        <taxon>Spiralia</taxon>
        <taxon>Lophotrochozoa</taxon>
        <taxon>Mollusca</taxon>
        <taxon>Bivalvia</taxon>
        <taxon>Autobranchia</taxon>
        <taxon>Pteriomorphia</taxon>
        <taxon>Pterioida</taxon>
        <taxon>Pterioidea</taxon>
        <taxon>Pteriidae</taxon>
        <taxon>Pinctada</taxon>
    </lineage>
</organism>